<evidence type="ECO:0000313" key="1">
    <source>
        <dbReference type="EMBL" id="KAF6030967.1"/>
    </source>
</evidence>
<keyword evidence="2" id="KW-1185">Reference proteome</keyword>
<dbReference type="EMBL" id="VXIV02001650">
    <property type="protein sequence ID" value="KAF6030967.1"/>
    <property type="molecule type" value="Genomic_DNA"/>
</dbReference>
<accession>A0A7J7JYC3</accession>
<gene>
    <name evidence="1" type="ORF">EB796_010734</name>
</gene>
<dbReference type="AlphaFoldDB" id="A0A7J7JYC3"/>
<organism evidence="1 2">
    <name type="scientific">Bugula neritina</name>
    <name type="common">Brown bryozoan</name>
    <name type="synonym">Sertularia neritina</name>
    <dbReference type="NCBI Taxonomy" id="10212"/>
    <lineage>
        <taxon>Eukaryota</taxon>
        <taxon>Metazoa</taxon>
        <taxon>Spiralia</taxon>
        <taxon>Lophotrochozoa</taxon>
        <taxon>Bryozoa</taxon>
        <taxon>Gymnolaemata</taxon>
        <taxon>Cheilostomatida</taxon>
        <taxon>Flustrina</taxon>
        <taxon>Buguloidea</taxon>
        <taxon>Bugulidae</taxon>
        <taxon>Bugula</taxon>
    </lineage>
</organism>
<comment type="caution">
    <text evidence="1">The sequence shown here is derived from an EMBL/GenBank/DDBJ whole genome shotgun (WGS) entry which is preliminary data.</text>
</comment>
<protein>
    <submittedName>
        <fullName evidence="1">Uncharacterized protein</fullName>
    </submittedName>
</protein>
<evidence type="ECO:0000313" key="2">
    <source>
        <dbReference type="Proteomes" id="UP000593567"/>
    </source>
</evidence>
<sequence>MVLHHYTKFPVVQCFILIVLQSLAAVTARCSLFNMFMYALCKFHISAYHSLLQDPSCLLLFIFMTHVVPLTSTWTSMSLTSTWTTTSLTNIKSYFATKSITAIPLQERILFHHHS</sequence>
<proteinExistence type="predicted"/>
<name>A0A7J7JYC3_BUGNE</name>
<reference evidence="1" key="1">
    <citation type="submission" date="2020-06" db="EMBL/GenBank/DDBJ databases">
        <title>Draft genome of Bugula neritina, a colonial animal packing powerful symbionts and potential medicines.</title>
        <authorList>
            <person name="Rayko M."/>
        </authorList>
    </citation>
    <scope>NUCLEOTIDE SEQUENCE [LARGE SCALE GENOMIC DNA]</scope>
    <source>
        <strain evidence="1">Kwan_BN1</strain>
    </source>
</reference>
<dbReference type="Proteomes" id="UP000593567">
    <property type="component" value="Unassembled WGS sequence"/>
</dbReference>